<gene>
    <name evidence="8" type="ORF">ACFPOB_29625</name>
</gene>
<evidence type="ECO:0000256" key="4">
    <source>
        <dbReference type="ARBA" id="ARBA00023136"/>
    </source>
</evidence>
<reference evidence="9" key="1">
    <citation type="journal article" date="2019" name="Int. J. Syst. Evol. Microbiol.">
        <title>The Global Catalogue of Microorganisms (GCM) 10K type strain sequencing project: providing services to taxonomists for standard genome sequencing and annotation.</title>
        <authorList>
            <consortium name="The Broad Institute Genomics Platform"/>
            <consortium name="The Broad Institute Genome Sequencing Center for Infectious Disease"/>
            <person name="Wu L."/>
            <person name="Ma J."/>
        </authorList>
    </citation>
    <scope>NUCLEOTIDE SEQUENCE [LARGE SCALE GENOMIC DNA]</scope>
    <source>
        <strain evidence="9">NCAIM B.01391</strain>
    </source>
</reference>
<accession>A0ABW0J0W0</accession>
<evidence type="ECO:0000256" key="2">
    <source>
        <dbReference type="ARBA" id="ARBA00022692"/>
    </source>
</evidence>
<evidence type="ECO:0000256" key="5">
    <source>
        <dbReference type="SAM" id="MobiDB-lite"/>
    </source>
</evidence>
<comment type="subcellular location">
    <subcellularLocation>
        <location evidence="1">Membrane</location>
        <topology evidence="1">Multi-pass membrane protein</topology>
    </subcellularLocation>
</comment>
<keyword evidence="3 6" id="KW-1133">Transmembrane helix</keyword>
<dbReference type="Gene3D" id="1.20.1510.10">
    <property type="entry name" value="Cation efflux protein transmembrane domain"/>
    <property type="match status" value="1"/>
</dbReference>
<evidence type="ECO:0000256" key="1">
    <source>
        <dbReference type="ARBA" id="ARBA00004141"/>
    </source>
</evidence>
<dbReference type="InterPro" id="IPR027469">
    <property type="entry name" value="Cation_efflux_TMD_sf"/>
</dbReference>
<organism evidence="8 9">
    <name type="scientific">Bosea eneae</name>
    <dbReference type="NCBI Taxonomy" id="151454"/>
    <lineage>
        <taxon>Bacteria</taxon>
        <taxon>Pseudomonadati</taxon>
        <taxon>Pseudomonadota</taxon>
        <taxon>Alphaproteobacteria</taxon>
        <taxon>Hyphomicrobiales</taxon>
        <taxon>Boseaceae</taxon>
        <taxon>Bosea</taxon>
    </lineage>
</organism>
<feature type="domain" description="Cation efflux protein transmembrane" evidence="7">
    <location>
        <begin position="9"/>
        <end position="47"/>
    </location>
</feature>
<evidence type="ECO:0000256" key="6">
    <source>
        <dbReference type="SAM" id="Phobius"/>
    </source>
</evidence>
<dbReference type="Pfam" id="PF01545">
    <property type="entry name" value="Cation_efflux"/>
    <property type="match status" value="1"/>
</dbReference>
<evidence type="ECO:0000313" key="9">
    <source>
        <dbReference type="Proteomes" id="UP001596053"/>
    </source>
</evidence>
<keyword evidence="2 6" id="KW-0812">Transmembrane</keyword>
<evidence type="ECO:0000256" key="3">
    <source>
        <dbReference type="ARBA" id="ARBA00022989"/>
    </source>
</evidence>
<dbReference type="InterPro" id="IPR058533">
    <property type="entry name" value="Cation_efflux_TM"/>
</dbReference>
<dbReference type="SUPFAM" id="SSF161111">
    <property type="entry name" value="Cation efflux protein transmembrane domain-like"/>
    <property type="match status" value="1"/>
</dbReference>
<keyword evidence="9" id="KW-1185">Reference proteome</keyword>
<proteinExistence type="predicted"/>
<comment type="caution">
    <text evidence="8">The sequence shown here is derived from an EMBL/GenBank/DDBJ whole genome shotgun (WGS) entry which is preliminary data.</text>
</comment>
<feature type="transmembrane region" description="Helical" evidence="6">
    <location>
        <begin position="24"/>
        <end position="45"/>
    </location>
</feature>
<feature type="region of interest" description="Disordered" evidence="5">
    <location>
        <begin position="50"/>
        <end position="97"/>
    </location>
</feature>
<feature type="compositionally biased region" description="Basic and acidic residues" evidence="5">
    <location>
        <begin position="81"/>
        <end position="97"/>
    </location>
</feature>
<sequence length="97" mass="10575">MKLLWGASESINVKGAYFEVLSDMLGSLGVIVAAVVVLLTGWTLVDPHIPRRHTARGQRGANREASLGASRRNGGALPPCLDHHLRSRCDKLPSRHR</sequence>
<dbReference type="RefSeq" id="WP_377801768.1">
    <property type="nucleotide sequence ID" value="NZ_JBHSLW010000099.1"/>
</dbReference>
<name>A0ABW0J0W0_9HYPH</name>
<evidence type="ECO:0000313" key="8">
    <source>
        <dbReference type="EMBL" id="MFC5423697.1"/>
    </source>
</evidence>
<dbReference type="Proteomes" id="UP001596053">
    <property type="component" value="Unassembled WGS sequence"/>
</dbReference>
<dbReference type="EMBL" id="JBHSLW010000099">
    <property type="protein sequence ID" value="MFC5423697.1"/>
    <property type="molecule type" value="Genomic_DNA"/>
</dbReference>
<keyword evidence="4 6" id="KW-0472">Membrane</keyword>
<evidence type="ECO:0000259" key="7">
    <source>
        <dbReference type="Pfam" id="PF01545"/>
    </source>
</evidence>
<protein>
    <recommendedName>
        <fullName evidence="7">Cation efflux protein transmembrane domain-containing protein</fullName>
    </recommendedName>
</protein>